<dbReference type="GO" id="GO:0004222">
    <property type="term" value="F:metalloendopeptidase activity"/>
    <property type="evidence" value="ECO:0007669"/>
    <property type="project" value="TreeGrafter"/>
</dbReference>
<dbReference type="InterPro" id="IPR016047">
    <property type="entry name" value="M23ase_b-sheet_dom"/>
</dbReference>
<protein>
    <submittedName>
        <fullName evidence="3">Peptidase family M23</fullName>
    </submittedName>
</protein>
<evidence type="ECO:0000259" key="2">
    <source>
        <dbReference type="Pfam" id="PF01551"/>
    </source>
</evidence>
<dbReference type="EMBL" id="FPCH01000003">
    <property type="protein sequence ID" value="SFV37508.1"/>
    <property type="molecule type" value="Genomic_DNA"/>
</dbReference>
<dbReference type="InterPro" id="IPR050570">
    <property type="entry name" value="Cell_wall_metabolism_enzyme"/>
</dbReference>
<organism evidence="3 4">
    <name type="scientific">Hyphomicrobium facile</name>
    <dbReference type="NCBI Taxonomy" id="51670"/>
    <lineage>
        <taxon>Bacteria</taxon>
        <taxon>Pseudomonadati</taxon>
        <taxon>Pseudomonadota</taxon>
        <taxon>Alphaproteobacteria</taxon>
        <taxon>Hyphomicrobiales</taxon>
        <taxon>Hyphomicrobiaceae</taxon>
        <taxon>Hyphomicrobium</taxon>
    </lineage>
</organism>
<dbReference type="PANTHER" id="PTHR21666:SF270">
    <property type="entry name" value="MUREIN HYDROLASE ACTIVATOR ENVC"/>
    <property type="match status" value="1"/>
</dbReference>
<sequence>MLLFRYAIFIVAGFFVTLTVTMGNATDSDDTPTVTPTGLKPNYPAGYNCTPISSPYGSWIDVDGTRRDEIHTGVDVGRLGEWILAPASGTVRAAWKANWKWGTEGALLIQHDRDDLNLTKGPKFYYSEFDHLDFDEIKHFREGQKVKRGQRLARVTHPGENQTYLPEVHWEVWKADHDNLTWRTNRYDAPDWWNDSAELVDPLSLLGLNNPPTEDKSVAIVPFVNGKDYDGFRGFTYIMPCTPK</sequence>
<keyword evidence="4" id="KW-1185">Reference proteome</keyword>
<dbReference type="Pfam" id="PF01551">
    <property type="entry name" value="Peptidase_M23"/>
    <property type="match status" value="1"/>
</dbReference>
<dbReference type="InterPro" id="IPR011055">
    <property type="entry name" value="Dup_hybrid_motif"/>
</dbReference>
<gene>
    <name evidence="3" type="ORF">SAMN04488557_3198</name>
</gene>
<dbReference type="Proteomes" id="UP000199423">
    <property type="component" value="Unassembled WGS sequence"/>
</dbReference>
<feature type="signal peptide" evidence="1">
    <location>
        <begin position="1"/>
        <end position="25"/>
    </location>
</feature>
<dbReference type="AlphaFoldDB" id="A0A1I7NSD2"/>
<dbReference type="CDD" id="cd12797">
    <property type="entry name" value="M23_peptidase"/>
    <property type="match status" value="1"/>
</dbReference>
<dbReference type="PANTHER" id="PTHR21666">
    <property type="entry name" value="PEPTIDASE-RELATED"/>
    <property type="match status" value="1"/>
</dbReference>
<feature type="domain" description="M23ase beta-sheet core" evidence="2">
    <location>
        <begin position="70"/>
        <end position="176"/>
    </location>
</feature>
<proteinExistence type="predicted"/>
<evidence type="ECO:0000313" key="4">
    <source>
        <dbReference type="Proteomes" id="UP000199423"/>
    </source>
</evidence>
<dbReference type="Gene3D" id="2.70.70.10">
    <property type="entry name" value="Glucose Permease (Domain IIA)"/>
    <property type="match status" value="1"/>
</dbReference>
<keyword evidence="1" id="KW-0732">Signal</keyword>
<name>A0A1I7NSD2_9HYPH</name>
<evidence type="ECO:0000313" key="3">
    <source>
        <dbReference type="EMBL" id="SFV37508.1"/>
    </source>
</evidence>
<reference evidence="4" key="1">
    <citation type="submission" date="2016-10" db="EMBL/GenBank/DDBJ databases">
        <authorList>
            <person name="Varghese N."/>
            <person name="Submissions S."/>
        </authorList>
    </citation>
    <scope>NUCLEOTIDE SEQUENCE [LARGE SCALE GENOMIC DNA]</scope>
    <source>
        <strain evidence="4">DSM 1565</strain>
    </source>
</reference>
<accession>A0A1I7NSD2</accession>
<dbReference type="SUPFAM" id="SSF51261">
    <property type="entry name" value="Duplicated hybrid motif"/>
    <property type="match status" value="1"/>
</dbReference>
<evidence type="ECO:0000256" key="1">
    <source>
        <dbReference type="SAM" id="SignalP"/>
    </source>
</evidence>
<dbReference type="STRING" id="51670.SAMN04488557_3198"/>
<feature type="chain" id="PRO_5011785946" evidence="1">
    <location>
        <begin position="26"/>
        <end position="244"/>
    </location>
</feature>